<protein>
    <submittedName>
        <fullName evidence="2">Uncharacterized protein</fullName>
    </submittedName>
</protein>
<proteinExistence type="predicted"/>
<dbReference type="HOGENOM" id="CLU_513998_0_0_1"/>
<gene>
    <name evidence="2" type="ORF">MYCFIDRAFT_170775</name>
</gene>
<organism evidence="2 3">
    <name type="scientific">Pseudocercospora fijiensis (strain CIRAD86)</name>
    <name type="common">Black leaf streak disease fungus</name>
    <name type="synonym">Mycosphaerella fijiensis</name>
    <dbReference type="NCBI Taxonomy" id="383855"/>
    <lineage>
        <taxon>Eukaryota</taxon>
        <taxon>Fungi</taxon>
        <taxon>Dikarya</taxon>
        <taxon>Ascomycota</taxon>
        <taxon>Pezizomycotina</taxon>
        <taxon>Dothideomycetes</taxon>
        <taxon>Dothideomycetidae</taxon>
        <taxon>Mycosphaerellales</taxon>
        <taxon>Mycosphaerellaceae</taxon>
        <taxon>Pseudocercospora</taxon>
    </lineage>
</organism>
<evidence type="ECO:0000313" key="2">
    <source>
        <dbReference type="EMBL" id="EME89299.1"/>
    </source>
</evidence>
<evidence type="ECO:0000313" key="3">
    <source>
        <dbReference type="Proteomes" id="UP000016932"/>
    </source>
</evidence>
<dbReference type="KEGG" id="pfj:MYCFIDRAFT_170775"/>
<dbReference type="GeneID" id="19332539"/>
<dbReference type="AlphaFoldDB" id="N1Q8U2"/>
<dbReference type="Proteomes" id="UP000016932">
    <property type="component" value="Unassembled WGS sequence"/>
</dbReference>
<name>N1Q8U2_PSEFD</name>
<accession>N1Q8U2</accession>
<sequence>MKPACMICWSRATFSAKALKQTRLIPPEKQIERTNRLARHRTHILKSEDHGLEIRRRCRYIGFFILSARRLTHRRNKQSQAKVRSSASHTSHDAQLSTLAWSSNRELKTSTFHSNAAQRVSHYLINQEYNCDDQYSQADNNDSVDQNYNAANYIPQCNSCILQDPNYLNSNNNHAFNNHGYNGKHPPSDPLPPEVLQWTQTCNFQNGGIVGGNFYPTPTYNGYVNPTGVYGDGGNGYELVYTTIFDQNGDPQVLRVVQTPVPTGGAYYYPGDYGYMTSYDQYGNPQVIQTGGGGEGNYYPGNVIGGNYGNPISVSYTTTTETDQFGNRQTFVRISNHPFQTLSLTFFFSFQVTPVSTYYASLTTSWSTTRSTDAFGHTQTYSGCDCSGGCCWGWGGAFDGCFGFDVDVMVVVGLKCLLIVMDDANTDENGESQSGIRNKKWRTTINMLQFSLTRISRDRLRHVRHQHDRLPSGYVVPVIINQCNNVRPPQEVKFRTALSRPLIRHLLNPAWISDFEKSIMTSFSPSWFGG</sequence>
<keyword evidence="3" id="KW-1185">Reference proteome</keyword>
<dbReference type="OrthoDB" id="4843554at2759"/>
<dbReference type="EMBL" id="KB446555">
    <property type="protein sequence ID" value="EME89299.1"/>
    <property type="molecule type" value="Genomic_DNA"/>
</dbReference>
<dbReference type="VEuPathDB" id="FungiDB:MYCFIDRAFT_170775"/>
<evidence type="ECO:0000256" key="1">
    <source>
        <dbReference type="SAM" id="MobiDB-lite"/>
    </source>
</evidence>
<reference evidence="2 3" key="1">
    <citation type="journal article" date="2012" name="PLoS Pathog.">
        <title>Diverse lifestyles and strategies of plant pathogenesis encoded in the genomes of eighteen Dothideomycetes fungi.</title>
        <authorList>
            <person name="Ohm R.A."/>
            <person name="Feau N."/>
            <person name="Henrissat B."/>
            <person name="Schoch C.L."/>
            <person name="Horwitz B.A."/>
            <person name="Barry K.W."/>
            <person name="Condon B.J."/>
            <person name="Copeland A.C."/>
            <person name="Dhillon B."/>
            <person name="Glaser F."/>
            <person name="Hesse C.N."/>
            <person name="Kosti I."/>
            <person name="LaButti K."/>
            <person name="Lindquist E.A."/>
            <person name="Lucas S."/>
            <person name="Salamov A.A."/>
            <person name="Bradshaw R.E."/>
            <person name="Ciuffetti L."/>
            <person name="Hamelin R.C."/>
            <person name="Kema G.H.J."/>
            <person name="Lawrence C."/>
            <person name="Scott J.A."/>
            <person name="Spatafora J.W."/>
            <person name="Turgeon B.G."/>
            <person name="de Wit P.J.G.M."/>
            <person name="Zhong S."/>
            <person name="Goodwin S.B."/>
            <person name="Grigoriev I.V."/>
        </authorList>
    </citation>
    <scope>NUCLEOTIDE SEQUENCE [LARGE SCALE GENOMIC DNA]</scope>
    <source>
        <strain evidence="2 3">CIRAD86</strain>
    </source>
</reference>
<dbReference type="RefSeq" id="XP_007921985.1">
    <property type="nucleotide sequence ID" value="XM_007923794.1"/>
</dbReference>
<feature type="compositionally biased region" description="Polar residues" evidence="1">
    <location>
        <begin position="78"/>
        <end position="95"/>
    </location>
</feature>
<feature type="region of interest" description="Disordered" evidence="1">
    <location>
        <begin position="75"/>
        <end position="95"/>
    </location>
</feature>